<dbReference type="EMBL" id="AM114193">
    <property type="protein sequence ID" value="CAJ38034.1"/>
    <property type="molecule type" value="Genomic_DNA"/>
</dbReference>
<keyword evidence="2" id="KW-0255">Endonuclease</keyword>
<dbReference type="InterPro" id="IPR036237">
    <property type="entry name" value="Xyl_isomerase-like_sf"/>
</dbReference>
<evidence type="ECO:0000259" key="1">
    <source>
        <dbReference type="Pfam" id="PF01261"/>
    </source>
</evidence>
<accession>Q0W0Q9</accession>
<dbReference type="InterPro" id="IPR013022">
    <property type="entry name" value="Xyl_isomerase-like_TIM-brl"/>
</dbReference>
<organism evidence="2 3">
    <name type="scientific">Methanocella arvoryzae (strain DSM 22066 / NBRC 105507 / MRE50)</name>
    <dbReference type="NCBI Taxonomy" id="351160"/>
    <lineage>
        <taxon>Archaea</taxon>
        <taxon>Methanobacteriati</taxon>
        <taxon>Methanobacteriota</taxon>
        <taxon>Stenosarchaea group</taxon>
        <taxon>Methanomicrobia</taxon>
        <taxon>Methanocellales</taxon>
        <taxon>Methanocellaceae</taxon>
        <taxon>Methanocella</taxon>
    </lineage>
</organism>
<dbReference type="GO" id="GO:0008833">
    <property type="term" value="F:deoxyribonuclease IV (phage-T4-induced) activity"/>
    <property type="evidence" value="ECO:0007669"/>
    <property type="project" value="UniProtKB-EC"/>
</dbReference>
<sequence>MIRIGIAGIPHGAKGKGTEAGIRYLRELGLDAMEIQFGRNVYMTPESAKSVAPVAMEERVELSVHAPYYVNLSSKTEKTIEKSKDWIIKSARVAAAAGASMVTVHAAREENPDLVIAGFREIVSALAKEHISVPLGLETMGDLGEFGSVDDVLEVVRKVPGTSIVIDFAHIYARTDGGLKSVEDFSAVLDRVAKSGINHYHIHFSGIEHKNCREIRHLPLDGKPDFSLLAKALVECKIDATVICESPLLEEDALKMKQIIGSLEA</sequence>
<dbReference type="eggNOG" id="arCOG01894">
    <property type="taxonomic scope" value="Archaea"/>
</dbReference>
<dbReference type="PANTHER" id="PTHR21445:SF0">
    <property type="entry name" value="APURINIC-APYRIMIDINIC ENDONUCLEASE"/>
    <property type="match status" value="1"/>
</dbReference>
<dbReference type="GO" id="GO:0008081">
    <property type="term" value="F:phosphoric diester hydrolase activity"/>
    <property type="evidence" value="ECO:0007669"/>
    <property type="project" value="TreeGrafter"/>
</dbReference>
<dbReference type="Proteomes" id="UP000000663">
    <property type="component" value="Chromosome"/>
</dbReference>
<dbReference type="RefSeq" id="WP_012034561.1">
    <property type="nucleotide sequence ID" value="NC_009464.1"/>
</dbReference>
<dbReference type="OrthoDB" id="33250at2157"/>
<feature type="domain" description="Xylose isomerase-like TIM barrel" evidence="1">
    <location>
        <begin position="23"/>
        <end position="247"/>
    </location>
</feature>
<dbReference type="KEGG" id="rci:RRC305"/>
<dbReference type="SMART" id="SM00518">
    <property type="entry name" value="AP2Ec"/>
    <property type="match status" value="1"/>
</dbReference>
<keyword evidence="3" id="KW-1185">Reference proteome</keyword>
<dbReference type="GeneID" id="5144676"/>
<reference evidence="2 3" key="1">
    <citation type="journal article" date="2006" name="Science">
        <title>Genome of rice cluster I archaea -- the key methane producers in the rice rhizosphere.</title>
        <authorList>
            <person name="Erkel C."/>
            <person name="Kube M."/>
            <person name="Reinhardt R."/>
            <person name="Liesack W."/>
        </authorList>
    </citation>
    <scope>NUCLEOTIDE SEQUENCE [LARGE SCALE GENOMIC DNA]</scope>
    <source>
        <strain evidence="3">DSM 22066 / NBRC 105507 / MRE50</strain>
    </source>
</reference>
<proteinExistence type="predicted"/>
<dbReference type="GO" id="GO:0008270">
    <property type="term" value="F:zinc ion binding"/>
    <property type="evidence" value="ECO:0007669"/>
    <property type="project" value="InterPro"/>
</dbReference>
<gene>
    <name evidence="2" type="primary">nfo</name>
    <name evidence="2" type="ORF">RRC305</name>
</gene>
<dbReference type="STRING" id="351160.RRC305"/>
<dbReference type="GO" id="GO:0006284">
    <property type="term" value="P:base-excision repair"/>
    <property type="evidence" value="ECO:0007669"/>
    <property type="project" value="TreeGrafter"/>
</dbReference>
<keyword evidence="2" id="KW-0540">Nuclease</keyword>
<dbReference type="Gene3D" id="3.20.20.150">
    <property type="entry name" value="Divalent-metal-dependent TIM barrel enzymes"/>
    <property type="match status" value="1"/>
</dbReference>
<keyword evidence="2" id="KW-0378">Hydrolase</keyword>
<protein>
    <submittedName>
        <fullName evidence="2">Endonuclease IV</fullName>
        <ecNumber evidence="2">3.1.21.2</ecNumber>
    </submittedName>
</protein>
<dbReference type="SUPFAM" id="SSF51658">
    <property type="entry name" value="Xylose isomerase-like"/>
    <property type="match status" value="1"/>
</dbReference>
<dbReference type="PANTHER" id="PTHR21445">
    <property type="entry name" value="ENDONUCLEASE IV ENDODEOXYRIBONUCLEASE IV"/>
    <property type="match status" value="1"/>
</dbReference>
<name>Q0W0Q9_METAR</name>
<dbReference type="AlphaFoldDB" id="Q0W0Q9"/>
<evidence type="ECO:0000313" key="2">
    <source>
        <dbReference type="EMBL" id="CAJ38034.1"/>
    </source>
</evidence>
<dbReference type="Pfam" id="PF01261">
    <property type="entry name" value="AP_endonuc_2"/>
    <property type="match status" value="1"/>
</dbReference>
<dbReference type="GO" id="GO:0003906">
    <property type="term" value="F:DNA-(apurinic or apyrimidinic site) endonuclease activity"/>
    <property type="evidence" value="ECO:0007669"/>
    <property type="project" value="TreeGrafter"/>
</dbReference>
<evidence type="ECO:0000313" key="3">
    <source>
        <dbReference type="Proteomes" id="UP000000663"/>
    </source>
</evidence>
<dbReference type="EC" id="3.1.21.2" evidence="2"/>
<dbReference type="PATRIC" id="fig|351160.9.peg.244"/>
<dbReference type="GO" id="GO:0003677">
    <property type="term" value="F:DNA binding"/>
    <property type="evidence" value="ECO:0007669"/>
    <property type="project" value="InterPro"/>
</dbReference>
<dbReference type="InterPro" id="IPR001719">
    <property type="entry name" value="AP_endonuc_2"/>
</dbReference>